<accession>A0A4V3D7W0</accession>
<comment type="caution">
    <text evidence="1">The sequence shown here is derived from an EMBL/GenBank/DDBJ whole genome shotgun (WGS) entry which is preliminary data.</text>
</comment>
<feature type="non-terminal residue" evidence="1">
    <location>
        <position position="1"/>
    </location>
</feature>
<gene>
    <name evidence="1" type="ORF">EV696_1041</name>
</gene>
<organism evidence="1 2">
    <name type="scientific">Permianibacter aggregans</name>
    <dbReference type="NCBI Taxonomy" id="1510150"/>
    <lineage>
        <taxon>Bacteria</taxon>
        <taxon>Pseudomonadati</taxon>
        <taxon>Pseudomonadota</taxon>
        <taxon>Gammaproteobacteria</taxon>
        <taxon>Pseudomonadales</taxon>
        <taxon>Pseudomonadaceae</taxon>
        <taxon>Permianibacter</taxon>
    </lineage>
</organism>
<evidence type="ECO:0000313" key="2">
    <source>
        <dbReference type="Proteomes" id="UP000295375"/>
    </source>
</evidence>
<keyword evidence="2" id="KW-1185">Reference proteome</keyword>
<dbReference type="Proteomes" id="UP000295375">
    <property type="component" value="Unassembled WGS sequence"/>
</dbReference>
<reference evidence="1 2" key="1">
    <citation type="submission" date="2019-03" db="EMBL/GenBank/DDBJ databases">
        <title>Genomic Encyclopedia of Type Strains, Phase IV (KMG-IV): sequencing the most valuable type-strain genomes for metagenomic binning, comparative biology and taxonomic classification.</title>
        <authorList>
            <person name="Goeker M."/>
        </authorList>
    </citation>
    <scope>NUCLEOTIDE SEQUENCE [LARGE SCALE GENOMIC DNA]</scope>
    <source>
        <strain evidence="1 2">DSM 103792</strain>
    </source>
</reference>
<evidence type="ECO:0000313" key="1">
    <source>
        <dbReference type="EMBL" id="TDQ49297.1"/>
    </source>
</evidence>
<proteinExistence type="predicted"/>
<protein>
    <submittedName>
        <fullName evidence="1">Uncharacterized protein</fullName>
    </submittedName>
</protein>
<sequence>AHVSEFPLWTPVIVKLLLPPRQSRGNSRYGLVFNELFAALS</sequence>
<dbReference type="AlphaFoldDB" id="A0A4V3D7W0"/>
<dbReference type="EMBL" id="SNYM01000004">
    <property type="protein sequence ID" value="TDQ49297.1"/>
    <property type="molecule type" value="Genomic_DNA"/>
</dbReference>
<name>A0A4V3D7W0_9GAMM</name>